<dbReference type="Gene3D" id="1.20.900.10">
    <property type="entry name" value="Dbl homology (DH) domain"/>
    <property type="match status" value="1"/>
</dbReference>
<name>A0A0H5QPQ2_9EUKA</name>
<proteinExistence type="predicted"/>
<sequence>ADLAASYTAYINDLDHVQSALIKVRTKRKHEIQNLECGLPLQSVQSYLIMPVQRIPRFMLMLNTMLSDSNEHPNTILVDTIQSALDHVKQAATALNDAKRESELRQILTAISPTTDFDPFLDGRRLIRHGPIFQNRHRSIGNRVPTICFLFNDAICITNSKYKIKTQFPLSSPVVVSTFIQSDSSWRY</sequence>
<accession>A0A0H5QPQ2</accession>
<dbReference type="InterPro" id="IPR011993">
    <property type="entry name" value="PH-like_dom_sf"/>
</dbReference>
<dbReference type="GO" id="GO:0005737">
    <property type="term" value="C:cytoplasm"/>
    <property type="evidence" value="ECO:0007669"/>
    <property type="project" value="TreeGrafter"/>
</dbReference>
<evidence type="ECO:0000259" key="1">
    <source>
        <dbReference type="PROSITE" id="PS50010"/>
    </source>
</evidence>
<evidence type="ECO:0000313" key="2">
    <source>
        <dbReference type="EMBL" id="CRZ04023.1"/>
    </source>
</evidence>
<dbReference type="InterPro" id="IPR051092">
    <property type="entry name" value="FYVE_RhoGEF_PH"/>
</dbReference>
<organism evidence="2">
    <name type="scientific">Spongospora subterranea</name>
    <dbReference type="NCBI Taxonomy" id="70186"/>
    <lineage>
        <taxon>Eukaryota</taxon>
        <taxon>Sar</taxon>
        <taxon>Rhizaria</taxon>
        <taxon>Endomyxa</taxon>
        <taxon>Phytomyxea</taxon>
        <taxon>Plasmodiophorida</taxon>
        <taxon>Plasmodiophoridae</taxon>
        <taxon>Spongospora</taxon>
    </lineage>
</organism>
<reference evidence="2" key="1">
    <citation type="submission" date="2015-04" db="EMBL/GenBank/DDBJ databases">
        <title>The genome sequence of the plant pathogenic Rhizarian Plasmodiophora brassicae reveals insights in its biotrophic life cycle and the origin of chitin synthesis.</title>
        <authorList>
            <person name="Schwelm A."/>
            <person name="Fogelqvist J."/>
            <person name="Knaust A."/>
            <person name="Julke S."/>
            <person name="Lilja T."/>
            <person name="Dhandapani V."/>
            <person name="Bonilla-Rosso G."/>
            <person name="Karlsson M."/>
            <person name="Shevchenko A."/>
            <person name="Choi S.R."/>
            <person name="Kim H.G."/>
            <person name="Park J.Y."/>
            <person name="Lim Y.P."/>
            <person name="Ludwig-Muller J."/>
            <person name="Dixelius C."/>
        </authorList>
    </citation>
    <scope>NUCLEOTIDE SEQUENCE</scope>
    <source>
        <tissue evidence="2">Potato root galls</tissue>
    </source>
</reference>
<protein>
    <recommendedName>
        <fullName evidence="1">DH domain-containing protein</fullName>
    </recommendedName>
</protein>
<feature type="domain" description="DH" evidence="1">
    <location>
        <begin position="1"/>
        <end position="98"/>
    </location>
</feature>
<dbReference type="Pfam" id="PF00621">
    <property type="entry name" value="RhoGEF"/>
    <property type="match status" value="1"/>
</dbReference>
<dbReference type="PANTHER" id="PTHR12673">
    <property type="entry name" value="FACIOGENITAL DYSPLASIA PROTEIN"/>
    <property type="match status" value="1"/>
</dbReference>
<dbReference type="PROSITE" id="PS50010">
    <property type="entry name" value="DH_2"/>
    <property type="match status" value="1"/>
</dbReference>
<feature type="non-terminal residue" evidence="2">
    <location>
        <position position="1"/>
    </location>
</feature>
<dbReference type="InterPro" id="IPR035899">
    <property type="entry name" value="DBL_dom_sf"/>
</dbReference>
<dbReference type="InterPro" id="IPR000219">
    <property type="entry name" value="DH_dom"/>
</dbReference>
<dbReference type="AlphaFoldDB" id="A0A0H5QPQ2"/>
<dbReference type="PANTHER" id="PTHR12673:SF263">
    <property type="entry name" value="PLECKSTRIN DOMAIN-CONTAINING PROTEIN"/>
    <property type="match status" value="1"/>
</dbReference>
<dbReference type="SUPFAM" id="SSF48065">
    <property type="entry name" value="DBL homology domain (DH-domain)"/>
    <property type="match status" value="1"/>
</dbReference>
<dbReference type="EMBL" id="HACM01003581">
    <property type="protein sequence ID" value="CRZ04023.1"/>
    <property type="molecule type" value="Transcribed_RNA"/>
</dbReference>
<dbReference type="Gene3D" id="2.30.29.30">
    <property type="entry name" value="Pleckstrin-homology domain (PH domain)/Phosphotyrosine-binding domain (PTB)"/>
    <property type="match status" value="1"/>
</dbReference>
<dbReference type="GO" id="GO:0005085">
    <property type="term" value="F:guanyl-nucleotide exchange factor activity"/>
    <property type="evidence" value="ECO:0007669"/>
    <property type="project" value="InterPro"/>
</dbReference>
<feature type="non-terminal residue" evidence="2">
    <location>
        <position position="188"/>
    </location>
</feature>